<evidence type="ECO:0000313" key="4">
    <source>
        <dbReference type="EMBL" id="GCE11984.1"/>
    </source>
</evidence>
<dbReference type="RefSeq" id="WP_126579652.1">
    <property type="nucleotide sequence ID" value="NZ_BIFR01000001.1"/>
</dbReference>
<protein>
    <submittedName>
        <fullName evidence="4">Response regulator</fullName>
    </submittedName>
</protein>
<proteinExistence type="predicted"/>
<reference evidence="5" key="1">
    <citation type="submission" date="2018-12" db="EMBL/GenBank/DDBJ databases">
        <title>Tengunoibacter tsumagoiensis gen. nov., sp. nov., Dictyobacter kobayashii sp. nov., D. alpinus sp. nov., and D. joshuensis sp. nov. and description of Dictyobacteraceae fam. nov. within the order Ktedonobacterales isolated from Tengu-no-mugimeshi.</title>
        <authorList>
            <person name="Wang C.M."/>
            <person name="Zheng Y."/>
            <person name="Sakai Y."/>
            <person name="Toyoda A."/>
            <person name="Minakuchi Y."/>
            <person name="Abe K."/>
            <person name="Yokota A."/>
            <person name="Yabe S."/>
        </authorList>
    </citation>
    <scope>NUCLEOTIDE SEQUENCE [LARGE SCALE GENOMIC DNA]</scope>
    <source>
        <strain evidence="5">Uno3</strain>
    </source>
</reference>
<dbReference type="PANTHER" id="PTHR44591:SF23">
    <property type="entry name" value="CHEY SUBFAMILY"/>
    <property type="match status" value="1"/>
</dbReference>
<feature type="modified residue" description="4-aspartylphosphate" evidence="2">
    <location>
        <position position="61"/>
    </location>
</feature>
<evidence type="ECO:0000256" key="1">
    <source>
        <dbReference type="ARBA" id="ARBA00022553"/>
    </source>
</evidence>
<feature type="domain" description="Response regulatory" evidence="3">
    <location>
        <begin position="11"/>
        <end position="128"/>
    </location>
</feature>
<dbReference type="Proteomes" id="UP000287352">
    <property type="component" value="Unassembled WGS sequence"/>
</dbReference>
<gene>
    <name evidence="4" type="ORF">KTT_18430</name>
</gene>
<name>A0A401ZYQ2_9CHLR</name>
<evidence type="ECO:0000259" key="3">
    <source>
        <dbReference type="PROSITE" id="PS50110"/>
    </source>
</evidence>
<dbReference type="AlphaFoldDB" id="A0A401ZYQ2"/>
<dbReference type="InterPro" id="IPR050595">
    <property type="entry name" value="Bact_response_regulator"/>
</dbReference>
<dbReference type="EMBL" id="BIFR01000001">
    <property type="protein sequence ID" value="GCE11984.1"/>
    <property type="molecule type" value="Genomic_DNA"/>
</dbReference>
<evidence type="ECO:0000313" key="5">
    <source>
        <dbReference type="Proteomes" id="UP000287352"/>
    </source>
</evidence>
<evidence type="ECO:0000256" key="2">
    <source>
        <dbReference type="PROSITE-ProRule" id="PRU00169"/>
    </source>
</evidence>
<keyword evidence="1 2" id="KW-0597">Phosphoprotein</keyword>
<dbReference type="PANTHER" id="PTHR44591">
    <property type="entry name" value="STRESS RESPONSE REGULATOR PROTEIN 1"/>
    <property type="match status" value="1"/>
</dbReference>
<dbReference type="InterPro" id="IPR011006">
    <property type="entry name" value="CheY-like_superfamily"/>
</dbReference>
<keyword evidence="5" id="KW-1185">Reference proteome</keyword>
<sequence>MSNDSQAGRKRILIVDDSEDMRDLLAQILEEAEEYELLFAENGAQALHVSTSNQPDLILMDMSLPGMSGWDVVAQMRKMPEFLFTPIIAVTAHVSPEDQDRALAIGCNTHLGKPFDVVVVLDTIAELLEANTR</sequence>
<dbReference type="InterPro" id="IPR001789">
    <property type="entry name" value="Sig_transdc_resp-reg_receiver"/>
</dbReference>
<dbReference type="GO" id="GO:0000160">
    <property type="term" value="P:phosphorelay signal transduction system"/>
    <property type="evidence" value="ECO:0007669"/>
    <property type="project" value="InterPro"/>
</dbReference>
<dbReference type="Pfam" id="PF00072">
    <property type="entry name" value="Response_reg"/>
    <property type="match status" value="1"/>
</dbReference>
<dbReference type="OrthoDB" id="9802491at2"/>
<accession>A0A401ZYQ2</accession>
<dbReference type="SUPFAM" id="SSF52172">
    <property type="entry name" value="CheY-like"/>
    <property type="match status" value="1"/>
</dbReference>
<comment type="caution">
    <text evidence="4">The sequence shown here is derived from an EMBL/GenBank/DDBJ whole genome shotgun (WGS) entry which is preliminary data.</text>
</comment>
<dbReference type="PROSITE" id="PS50110">
    <property type="entry name" value="RESPONSE_REGULATORY"/>
    <property type="match status" value="1"/>
</dbReference>
<dbReference type="SMART" id="SM00448">
    <property type="entry name" value="REC"/>
    <property type="match status" value="1"/>
</dbReference>
<dbReference type="Gene3D" id="3.40.50.2300">
    <property type="match status" value="1"/>
</dbReference>
<organism evidence="4 5">
    <name type="scientific">Tengunoibacter tsumagoiensis</name>
    <dbReference type="NCBI Taxonomy" id="2014871"/>
    <lineage>
        <taxon>Bacteria</taxon>
        <taxon>Bacillati</taxon>
        <taxon>Chloroflexota</taxon>
        <taxon>Ktedonobacteria</taxon>
        <taxon>Ktedonobacterales</taxon>
        <taxon>Dictyobacteraceae</taxon>
        <taxon>Tengunoibacter</taxon>
    </lineage>
</organism>